<feature type="compositionally biased region" description="Basic and acidic residues" evidence="1">
    <location>
        <begin position="402"/>
        <end position="427"/>
    </location>
</feature>
<reference evidence="2" key="1">
    <citation type="submission" date="2014-11" db="EMBL/GenBank/DDBJ databases">
        <authorList>
            <person name="Otto D Thomas"/>
            <person name="Naeem Raeece"/>
        </authorList>
    </citation>
    <scope>NUCLEOTIDE SEQUENCE</scope>
</reference>
<feature type="region of interest" description="Disordered" evidence="1">
    <location>
        <begin position="587"/>
        <end position="618"/>
    </location>
</feature>
<organism evidence="2">
    <name type="scientific">Chromera velia CCMP2878</name>
    <dbReference type="NCBI Taxonomy" id="1169474"/>
    <lineage>
        <taxon>Eukaryota</taxon>
        <taxon>Sar</taxon>
        <taxon>Alveolata</taxon>
        <taxon>Colpodellida</taxon>
        <taxon>Chromeraceae</taxon>
        <taxon>Chromera</taxon>
    </lineage>
</organism>
<proteinExistence type="predicted"/>
<sequence>MEVDQETKQTTLMTEEIQKTGNQVLALEILFSVSSEDDADEQIQAALADVLGEEDCVFDPQIVKDISTIVGVPSEKIRVLLHDTGVRFRHATAQAVSLLSGSPRPGAVDANDGKPFSATVDRLMRSLPAAWVTHCSLEVPLPQSDEDPPGRDVQIERIRQRVKNLAEEGTDIACPHTSTALDVQVRCVGSLTPLPGSRVDSNSSKVAGEDLSVKEKEKESFRSTASPEVVCVGEGGVESGLEVGDDYRVGVVNNKNGPGGERGLVRRSASSSGEPRTLSNPEDGTPPLPLQERQSESALLLPSAPGRGGAHLPVVREETETEEGHSCQWQEGEGEGEEGESAGPHLTDLLADLQNLEKCVSSIDQVKGGGRPEKGGGEEQEVLDTRLLDQPGGSIETQTKTDAGKEEDLKGQKNKGDGDEVLSKKPFEEKSAEDTFFVPSVVLPPSMIPQAVLWDHEGSFCQAVDHVIGEMDAVTSRLRTLEASRKTSSQQNRLVSTPHVLHQALENIVAGLPKFEEEHKRGHTAGPPSHNRNNTFSAPLPPTHASVHPDRVPGPSAHAPMPSMPFRQPSSSTRFLSPAEAGLTTKTALKGEPPQAQAELQPLKPGASTGPPEPRGIDPEAYAAAVADYVWQPVPKPSASNEKPAESPTPPALAMPTRSSQVSRTPPQPLRVKPKLSGGAPSHSFLVQRPRPSVEESIRWGRAHTNEWDRSSSKWHPPQQPFETMQTGGASAASRRESEPEASPSTGLAAVERRRPAPTPSKISWTTWQAAPPFEADAQEVRQPAEPLQ</sequence>
<feature type="compositionally biased region" description="Basic and acidic residues" evidence="1">
    <location>
        <begin position="370"/>
        <end position="387"/>
    </location>
</feature>
<accession>A0A0G4HNQ2</accession>
<dbReference type="VEuPathDB" id="CryptoDB:Cvel_29492"/>
<name>A0A0G4HNQ2_9ALVE</name>
<dbReference type="AlphaFoldDB" id="A0A0G4HNQ2"/>
<dbReference type="EMBL" id="CDMZ01003279">
    <property type="protein sequence ID" value="CEM45778.1"/>
    <property type="molecule type" value="Genomic_DNA"/>
</dbReference>
<feature type="region of interest" description="Disordered" evidence="1">
    <location>
        <begin position="634"/>
        <end position="789"/>
    </location>
</feature>
<feature type="region of interest" description="Disordered" evidence="1">
    <location>
        <begin position="192"/>
        <end position="225"/>
    </location>
</feature>
<gene>
    <name evidence="2" type="ORF">Cvel_29492</name>
</gene>
<feature type="compositionally biased region" description="Basic and acidic residues" evidence="1">
    <location>
        <begin position="692"/>
        <end position="712"/>
    </location>
</feature>
<feature type="compositionally biased region" description="Basic and acidic residues" evidence="1">
    <location>
        <begin position="314"/>
        <end position="325"/>
    </location>
</feature>
<feature type="region of interest" description="Disordered" evidence="1">
    <location>
        <begin position="364"/>
        <end position="427"/>
    </location>
</feature>
<evidence type="ECO:0000256" key="1">
    <source>
        <dbReference type="SAM" id="MobiDB-lite"/>
    </source>
</evidence>
<evidence type="ECO:0000313" key="2">
    <source>
        <dbReference type="EMBL" id="CEM45778.1"/>
    </source>
</evidence>
<protein>
    <submittedName>
        <fullName evidence="2">Uncharacterized protein</fullName>
    </submittedName>
</protein>
<feature type="region of interest" description="Disordered" evidence="1">
    <location>
        <begin position="518"/>
        <end position="574"/>
    </location>
</feature>
<feature type="compositionally biased region" description="Polar residues" evidence="1">
    <location>
        <begin position="268"/>
        <end position="282"/>
    </location>
</feature>
<feature type="compositionally biased region" description="Basic and acidic residues" evidence="1">
    <location>
        <begin position="207"/>
        <end position="221"/>
    </location>
</feature>
<feature type="region of interest" description="Disordered" evidence="1">
    <location>
        <begin position="251"/>
        <end position="347"/>
    </location>
</feature>